<evidence type="ECO:0000256" key="1">
    <source>
        <dbReference type="ARBA" id="ARBA00009023"/>
    </source>
</evidence>
<sequence>MNILRRTLSLSLLTAALAATGLAHANDIETRTIKFPSASNKGHPQVMGVEKFAELVAAKTGGKFTVKPFPGGTLGPDLQTVSAMQGGTMEMTVMNASLLAGNAKEMAIFDFPFLFSNTREADAVADGPVGKKLLDKLQERGLVGLAYWDLGFRQIHTTKKPIARADDFNGMKMRVIPTPLYVDFMKSLGASPVPMPFTETYTALEQGAIDGMTNPLLNILDGKYNEVSKHLTITNHMYTPQAVIVSKKFWDKLSPVEQKIMRDAAQETAVYQRKVARDEAAKVLAELKKRGMNVIELPPEEIAKLRERSKPVLEKYTKELGPIVQEMYAAVDKARAAK</sequence>
<dbReference type="PANTHER" id="PTHR33376:SF7">
    <property type="entry name" value="C4-DICARBOXYLATE-BINDING PROTEIN DCTB"/>
    <property type="match status" value="1"/>
</dbReference>
<dbReference type="PIRSF" id="PIRSF006470">
    <property type="entry name" value="DctB"/>
    <property type="match status" value="1"/>
</dbReference>
<dbReference type="InterPro" id="IPR018389">
    <property type="entry name" value="DctP_fam"/>
</dbReference>
<dbReference type="EMBL" id="QJJS01000002">
    <property type="protein sequence ID" value="PXW98699.1"/>
    <property type="molecule type" value="Genomic_DNA"/>
</dbReference>
<dbReference type="NCBIfam" id="NF037995">
    <property type="entry name" value="TRAP_S1"/>
    <property type="match status" value="1"/>
</dbReference>
<evidence type="ECO:0000256" key="2">
    <source>
        <dbReference type="ARBA" id="ARBA00022448"/>
    </source>
</evidence>
<evidence type="ECO:0000313" key="6">
    <source>
        <dbReference type="Proteomes" id="UP000247811"/>
    </source>
</evidence>
<evidence type="ECO:0000313" key="5">
    <source>
        <dbReference type="EMBL" id="PXW98699.1"/>
    </source>
</evidence>
<organism evidence="5 6">
    <name type="scientific">Sphaerotilus hippei</name>
    <dbReference type="NCBI Taxonomy" id="744406"/>
    <lineage>
        <taxon>Bacteria</taxon>
        <taxon>Pseudomonadati</taxon>
        <taxon>Pseudomonadota</taxon>
        <taxon>Betaproteobacteria</taxon>
        <taxon>Burkholderiales</taxon>
        <taxon>Sphaerotilaceae</taxon>
        <taxon>Sphaerotilus</taxon>
    </lineage>
</organism>
<comment type="similarity">
    <text evidence="1">Belongs to the bacterial solute-binding protein 7 family.</text>
</comment>
<dbReference type="GO" id="GO:0055085">
    <property type="term" value="P:transmembrane transport"/>
    <property type="evidence" value="ECO:0007669"/>
    <property type="project" value="InterPro"/>
</dbReference>
<dbReference type="Pfam" id="PF03480">
    <property type="entry name" value="DctP"/>
    <property type="match status" value="1"/>
</dbReference>
<dbReference type="AlphaFoldDB" id="A0A318HFL6"/>
<dbReference type="PANTHER" id="PTHR33376">
    <property type="match status" value="1"/>
</dbReference>
<evidence type="ECO:0000256" key="3">
    <source>
        <dbReference type="ARBA" id="ARBA00022729"/>
    </source>
</evidence>
<dbReference type="RefSeq" id="WP_110399335.1">
    <property type="nucleotide sequence ID" value="NZ_QJJS01000002.1"/>
</dbReference>
<keyword evidence="2" id="KW-0813">Transport</keyword>
<dbReference type="GO" id="GO:0030288">
    <property type="term" value="C:outer membrane-bounded periplasmic space"/>
    <property type="evidence" value="ECO:0007669"/>
    <property type="project" value="InterPro"/>
</dbReference>
<dbReference type="InterPro" id="IPR038404">
    <property type="entry name" value="TRAP_DctP_sf"/>
</dbReference>
<accession>A0A318HFL6</accession>
<evidence type="ECO:0000256" key="4">
    <source>
        <dbReference type="SAM" id="SignalP"/>
    </source>
</evidence>
<dbReference type="InterPro" id="IPR004682">
    <property type="entry name" value="TRAP_DctP"/>
</dbReference>
<keyword evidence="3 4" id="KW-0732">Signal</keyword>
<keyword evidence="6" id="KW-1185">Reference proteome</keyword>
<dbReference type="CDD" id="cd13679">
    <property type="entry name" value="PBP2_TRAP_YiaO_like"/>
    <property type="match status" value="1"/>
</dbReference>
<dbReference type="Gene3D" id="3.40.190.170">
    <property type="entry name" value="Bacterial extracellular solute-binding protein, family 7"/>
    <property type="match status" value="1"/>
</dbReference>
<reference evidence="5 6" key="1">
    <citation type="submission" date="2018-05" db="EMBL/GenBank/DDBJ databases">
        <title>Genomic Encyclopedia of Type Strains, Phase IV (KMG-IV): sequencing the most valuable type-strain genomes for metagenomic binning, comparative biology and taxonomic classification.</title>
        <authorList>
            <person name="Goeker M."/>
        </authorList>
    </citation>
    <scope>NUCLEOTIDE SEQUENCE [LARGE SCALE GENOMIC DNA]</scope>
    <source>
        <strain evidence="5 6">DSM 566</strain>
    </source>
</reference>
<feature type="chain" id="PRO_5016338118" evidence="4">
    <location>
        <begin position="26"/>
        <end position="338"/>
    </location>
</feature>
<comment type="caution">
    <text evidence="5">The sequence shown here is derived from an EMBL/GenBank/DDBJ whole genome shotgun (WGS) entry which is preliminary data.</text>
</comment>
<protein>
    <submittedName>
        <fullName evidence="5">Tripartite ATP-independent transporter DctP family solute receptor</fullName>
    </submittedName>
</protein>
<feature type="signal peptide" evidence="4">
    <location>
        <begin position="1"/>
        <end position="25"/>
    </location>
</feature>
<dbReference type="NCBIfam" id="TIGR00787">
    <property type="entry name" value="dctP"/>
    <property type="match status" value="1"/>
</dbReference>
<dbReference type="OrthoDB" id="9794826at2"/>
<dbReference type="Proteomes" id="UP000247811">
    <property type="component" value="Unassembled WGS sequence"/>
</dbReference>
<gene>
    <name evidence="5" type="ORF">C7444_102179</name>
</gene>
<name>A0A318HFL6_9BURK</name>
<keyword evidence="5" id="KW-0675">Receptor</keyword>
<proteinExistence type="inferred from homology"/>